<reference evidence="1 2" key="1">
    <citation type="journal article" date="2013" name="Nat. Commun.">
        <title>The evolution and pathogenic mechanisms of the rice sheath blight pathogen.</title>
        <authorList>
            <person name="Zheng A."/>
            <person name="Lin R."/>
            <person name="Xu L."/>
            <person name="Qin P."/>
            <person name="Tang C."/>
            <person name="Ai P."/>
            <person name="Zhang D."/>
            <person name="Liu Y."/>
            <person name="Sun Z."/>
            <person name="Feng H."/>
            <person name="Wang Y."/>
            <person name="Chen Y."/>
            <person name="Liang X."/>
            <person name="Fu R."/>
            <person name="Li Q."/>
            <person name="Zhang J."/>
            <person name="Yu X."/>
            <person name="Xie Z."/>
            <person name="Ding L."/>
            <person name="Guan P."/>
            <person name="Tang J."/>
            <person name="Liang Y."/>
            <person name="Wang S."/>
            <person name="Deng Q."/>
            <person name="Li S."/>
            <person name="Zhu J."/>
            <person name="Wang L."/>
            <person name="Liu H."/>
            <person name="Li P."/>
        </authorList>
    </citation>
    <scope>NUCLEOTIDE SEQUENCE [LARGE SCALE GENOMIC DNA]</scope>
    <source>
        <strain evidence="2">AG-1 IA</strain>
    </source>
</reference>
<protein>
    <submittedName>
        <fullName evidence="1">Uncharacterized protein</fullName>
    </submittedName>
</protein>
<evidence type="ECO:0000313" key="1">
    <source>
        <dbReference type="EMBL" id="ELU35482.1"/>
    </source>
</evidence>
<name>L8WFJ4_THACA</name>
<accession>L8WFJ4</accession>
<keyword evidence="2" id="KW-1185">Reference proteome</keyword>
<gene>
    <name evidence="1" type="ORF">AG1IA_10488</name>
</gene>
<dbReference type="EMBL" id="AFRT01006448">
    <property type="protein sequence ID" value="ELU35482.1"/>
    <property type="molecule type" value="Genomic_DNA"/>
</dbReference>
<organism evidence="1 2">
    <name type="scientific">Thanatephorus cucumeris (strain AG1-IA)</name>
    <name type="common">Rice sheath blight fungus</name>
    <name type="synonym">Rhizoctonia solani</name>
    <dbReference type="NCBI Taxonomy" id="983506"/>
    <lineage>
        <taxon>Eukaryota</taxon>
        <taxon>Fungi</taxon>
        <taxon>Dikarya</taxon>
        <taxon>Basidiomycota</taxon>
        <taxon>Agaricomycotina</taxon>
        <taxon>Agaricomycetes</taxon>
        <taxon>Cantharellales</taxon>
        <taxon>Ceratobasidiaceae</taxon>
        <taxon>Rhizoctonia</taxon>
        <taxon>Rhizoctonia solani AG-1</taxon>
    </lineage>
</organism>
<proteinExistence type="predicted"/>
<evidence type="ECO:0000313" key="2">
    <source>
        <dbReference type="Proteomes" id="UP000011668"/>
    </source>
</evidence>
<dbReference type="AlphaFoldDB" id="L8WFJ4"/>
<sequence length="66" mass="7609">MESLSYLAALDRHITTNRRANERFRGGHRELFHIIASDQRSSNEHKFHIRNVPTNASPNSPIAIRT</sequence>
<dbReference type="Proteomes" id="UP000011668">
    <property type="component" value="Unassembled WGS sequence"/>
</dbReference>
<dbReference type="HOGENOM" id="CLU_2832938_0_0_1"/>
<comment type="caution">
    <text evidence="1">The sequence shown here is derived from an EMBL/GenBank/DDBJ whole genome shotgun (WGS) entry which is preliminary data.</text>
</comment>